<dbReference type="CDD" id="cd04515">
    <property type="entry name" value="Alpha_kinase"/>
    <property type="match status" value="1"/>
</dbReference>
<evidence type="ECO:0000313" key="7">
    <source>
        <dbReference type="EMBL" id="KAJ7721703.1"/>
    </source>
</evidence>
<dbReference type="AlphaFoldDB" id="A0AAD7I1K4"/>
<dbReference type="EMBL" id="JARKIB010000141">
    <property type="protein sequence ID" value="KAJ7733017.1"/>
    <property type="molecule type" value="Genomic_DNA"/>
</dbReference>
<dbReference type="PROSITE" id="PS51158">
    <property type="entry name" value="ALPHA_KINASE"/>
    <property type="match status" value="1"/>
</dbReference>
<keyword evidence="3" id="KW-0547">Nucleotide-binding</keyword>
<evidence type="ECO:0000313" key="10">
    <source>
        <dbReference type="EMBL" id="KAJ7753461.1"/>
    </source>
</evidence>
<evidence type="ECO:0000256" key="5">
    <source>
        <dbReference type="ARBA" id="ARBA00022840"/>
    </source>
</evidence>
<organism evidence="8 11">
    <name type="scientific">Mycena metata</name>
    <dbReference type="NCBI Taxonomy" id="1033252"/>
    <lineage>
        <taxon>Eukaryota</taxon>
        <taxon>Fungi</taxon>
        <taxon>Dikarya</taxon>
        <taxon>Basidiomycota</taxon>
        <taxon>Agaricomycotina</taxon>
        <taxon>Agaricomycetes</taxon>
        <taxon>Agaricomycetidae</taxon>
        <taxon>Agaricales</taxon>
        <taxon>Marasmiineae</taxon>
        <taxon>Mycenaceae</taxon>
        <taxon>Mycena</taxon>
    </lineage>
</organism>
<evidence type="ECO:0000256" key="2">
    <source>
        <dbReference type="ARBA" id="ARBA00022679"/>
    </source>
</evidence>
<evidence type="ECO:0000313" key="11">
    <source>
        <dbReference type="Proteomes" id="UP001215598"/>
    </source>
</evidence>
<keyword evidence="5" id="KW-0067">ATP-binding</keyword>
<evidence type="ECO:0000256" key="3">
    <source>
        <dbReference type="ARBA" id="ARBA00022741"/>
    </source>
</evidence>
<dbReference type="InterPro" id="IPR004166">
    <property type="entry name" value="a-kinase_dom"/>
</dbReference>
<feature type="domain" description="Alpha-type protein kinase" evidence="6">
    <location>
        <begin position="352"/>
        <end position="613"/>
    </location>
</feature>
<dbReference type="SUPFAM" id="SSF56112">
    <property type="entry name" value="Protein kinase-like (PK-like)"/>
    <property type="match status" value="1"/>
</dbReference>
<name>A0AAD7I1K4_9AGAR</name>
<dbReference type="EMBL" id="JARKIB010000227">
    <property type="protein sequence ID" value="KAJ7721703.1"/>
    <property type="molecule type" value="Genomic_DNA"/>
</dbReference>
<dbReference type="Pfam" id="PF02816">
    <property type="entry name" value="Alpha_kinase"/>
    <property type="match status" value="1"/>
</dbReference>
<keyword evidence="2" id="KW-0808">Transferase</keyword>
<dbReference type="GO" id="GO:0031037">
    <property type="term" value="P:myosin II filament disassembly"/>
    <property type="evidence" value="ECO:0007669"/>
    <property type="project" value="TreeGrafter"/>
</dbReference>
<evidence type="ECO:0000313" key="9">
    <source>
        <dbReference type="EMBL" id="KAJ7737567.1"/>
    </source>
</evidence>
<dbReference type="PANTHER" id="PTHR45992:SF2">
    <property type="entry name" value="EUKARYOTIC ELONGATION FACTOR 2 KINASE"/>
    <property type="match status" value="1"/>
</dbReference>
<keyword evidence="11" id="KW-1185">Reference proteome</keyword>
<keyword evidence="1" id="KW-0723">Serine/threonine-protein kinase</keyword>
<comment type="caution">
    <text evidence="8">The sequence shown here is derived from an EMBL/GenBank/DDBJ whole genome shotgun (WGS) entry which is preliminary data.</text>
</comment>
<dbReference type="GO" id="GO:0004674">
    <property type="term" value="F:protein serine/threonine kinase activity"/>
    <property type="evidence" value="ECO:0007669"/>
    <property type="project" value="UniProtKB-KW"/>
</dbReference>
<gene>
    <name evidence="9" type="ORF">B0H16DRAFT_1695087</name>
    <name evidence="8" type="ORF">B0H16DRAFT_1696285</name>
    <name evidence="7" type="ORF">B0H16DRAFT_1699549</name>
    <name evidence="10" type="ORF">B0H16DRAFT_1834521</name>
</gene>
<dbReference type="GO" id="GO:0005524">
    <property type="term" value="F:ATP binding"/>
    <property type="evidence" value="ECO:0007669"/>
    <property type="project" value="UniProtKB-KW"/>
</dbReference>
<dbReference type="GO" id="GO:1903013">
    <property type="term" value="P:response to differentiation-inducing factor 1"/>
    <property type="evidence" value="ECO:0007669"/>
    <property type="project" value="TreeGrafter"/>
</dbReference>
<dbReference type="PANTHER" id="PTHR45992">
    <property type="entry name" value="EUKARYOTIC ELONGATION FACTOR 2 KINASE-RELATED"/>
    <property type="match status" value="1"/>
</dbReference>
<dbReference type="InterPro" id="IPR051852">
    <property type="entry name" value="Alpha-type_PK"/>
</dbReference>
<evidence type="ECO:0000256" key="4">
    <source>
        <dbReference type="ARBA" id="ARBA00022777"/>
    </source>
</evidence>
<reference evidence="8" key="1">
    <citation type="submission" date="2023-03" db="EMBL/GenBank/DDBJ databases">
        <title>Massive genome expansion in bonnet fungi (Mycena s.s.) driven by repeated elements and novel gene families across ecological guilds.</title>
        <authorList>
            <consortium name="Lawrence Berkeley National Laboratory"/>
            <person name="Harder C.B."/>
            <person name="Miyauchi S."/>
            <person name="Viragh M."/>
            <person name="Kuo A."/>
            <person name="Thoen E."/>
            <person name="Andreopoulos B."/>
            <person name="Lu D."/>
            <person name="Skrede I."/>
            <person name="Drula E."/>
            <person name="Henrissat B."/>
            <person name="Morin E."/>
            <person name="Kohler A."/>
            <person name="Barry K."/>
            <person name="LaButti K."/>
            <person name="Morin E."/>
            <person name="Salamov A."/>
            <person name="Lipzen A."/>
            <person name="Mereny Z."/>
            <person name="Hegedus B."/>
            <person name="Baldrian P."/>
            <person name="Stursova M."/>
            <person name="Weitz H."/>
            <person name="Taylor A."/>
            <person name="Grigoriev I.V."/>
            <person name="Nagy L.G."/>
            <person name="Martin F."/>
            <person name="Kauserud H."/>
        </authorList>
    </citation>
    <scope>NUCLEOTIDE SEQUENCE</scope>
    <source>
        <strain evidence="8">CBHHK182m</strain>
    </source>
</reference>
<accession>A0AAD7I1K4</accession>
<dbReference type="Gene3D" id="3.20.200.10">
    <property type="entry name" value="MHCK/EF2 kinase"/>
    <property type="match status" value="1"/>
</dbReference>
<dbReference type="Proteomes" id="UP001215598">
    <property type="component" value="Unassembled WGS sequence"/>
</dbReference>
<evidence type="ECO:0000313" key="8">
    <source>
        <dbReference type="EMBL" id="KAJ7733017.1"/>
    </source>
</evidence>
<dbReference type="EMBL" id="JARKIB010000055">
    <property type="protein sequence ID" value="KAJ7753461.1"/>
    <property type="molecule type" value="Genomic_DNA"/>
</dbReference>
<dbReference type="EMBL" id="JARKIB010000116">
    <property type="protein sequence ID" value="KAJ7737567.1"/>
    <property type="molecule type" value="Genomic_DNA"/>
</dbReference>
<protein>
    <submittedName>
        <fullName evidence="8">Kinase-like domain-containing protein</fullName>
    </submittedName>
</protein>
<evidence type="ECO:0000259" key="6">
    <source>
        <dbReference type="PROSITE" id="PS51158"/>
    </source>
</evidence>
<evidence type="ECO:0000256" key="1">
    <source>
        <dbReference type="ARBA" id="ARBA00022527"/>
    </source>
</evidence>
<dbReference type="InterPro" id="IPR011009">
    <property type="entry name" value="Kinase-like_dom_sf"/>
</dbReference>
<keyword evidence="4 8" id="KW-0418">Kinase</keyword>
<sequence>MAGDGLDIDPALCTGEDTCLRHFPYKMNVGACHKCVLFANAPEAEHPRINALGQCLGCGTTSARLLTEYCGLCERKNERRGPNTNSSGAEQQVSVQQVQHPATSGVRNIGQFHRAQWKDAASFNSSSVKAQQSTVAITGANMATLKGNNLATNECYVFVLEPFVNSKACDFLPTFEVIREATIKFSDIVANGIASFNSSWEDASESSLARLNSSDMRLSRMNNVHLEIEPQSTFRDIFLATLKDCGQNLDKTVPTKFRNRKFATLYMEAHIDIEKFHARTGVPPPPGLFKSKKRAWTENNTLSLGSSILKRTRLASGGPQYLKSSFALAAPANRAAATSVTLFFAEHTSDPETGVQSFNWSTTDVAAHSARIENESFSKGRSKLVFRIQYNDTTYVAKRYYTVGHGRSLSLGSNRDELLKEATTLGRAKFFLKNFKDGYFEVTDFILAREGIVGSTDPFNPSPASGLTELGYGELSDDEKGELSISNGIITSVTWLLERERGNVQFRKYSGTLEHPRYSDKQGATINAFQHFTYVNSNKALVLADIQSSESYDVSNKAAILFDLMSHTLTGFDLSSLHARDSGAGDHGDKGIQTLVDQHQCGQRCIQLGLQLLKDAEDN</sequence>
<proteinExistence type="predicted"/>